<dbReference type="SUPFAM" id="SSF55729">
    <property type="entry name" value="Acyl-CoA N-acyltransferases (Nat)"/>
    <property type="match status" value="1"/>
</dbReference>
<dbReference type="Gene3D" id="3.40.630.30">
    <property type="match status" value="1"/>
</dbReference>
<dbReference type="PANTHER" id="PTHR43877">
    <property type="entry name" value="AMINOALKYLPHOSPHONATE N-ACETYLTRANSFERASE-RELATED-RELATED"/>
    <property type="match status" value="1"/>
</dbReference>
<keyword evidence="1 4" id="KW-0808">Transferase</keyword>
<dbReference type="InterPro" id="IPR016181">
    <property type="entry name" value="Acyl_CoA_acyltransferase"/>
</dbReference>
<dbReference type="InterPro" id="IPR050832">
    <property type="entry name" value="Bact_Acetyltransf"/>
</dbReference>
<gene>
    <name evidence="4" type="ORF">BOX37_06835</name>
</gene>
<dbReference type="KEGG" id="nsl:BOX37_06835"/>
<reference evidence="4" key="1">
    <citation type="submission" date="2016-11" db="EMBL/GenBank/DDBJ databases">
        <authorList>
            <person name="Jaros S."/>
            <person name="Januszkiewicz K."/>
            <person name="Wedrychowicz H."/>
        </authorList>
    </citation>
    <scope>NUCLEOTIDE SEQUENCE [LARGE SCALE GENOMIC DNA]</scope>
    <source>
        <strain evidence="4">Y48</strain>
    </source>
</reference>
<dbReference type="PROSITE" id="PS51186">
    <property type="entry name" value="GNAT"/>
    <property type="match status" value="1"/>
</dbReference>
<organism evidence="4 5">
    <name type="scientific">Nocardia mangyaensis</name>
    <dbReference type="NCBI Taxonomy" id="2213200"/>
    <lineage>
        <taxon>Bacteria</taxon>
        <taxon>Bacillati</taxon>
        <taxon>Actinomycetota</taxon>
        <taxon>Actinomycetes</taxon>
        <taxon>Mycobacteriales</taxon>
        <taxon>Nocardiaceae</taxon>
        <taxon>Nocardia</taxon>
    </lineage>
</organism>
<evidence type="ECO:0000256" key="2">
    <source>
        <dbReference type="ARBA" id="ARBA00023315"/>
    </source>
</evidence>
<keyword evidence="5" id="KW-1185">Reference proteome</keyword>
<evidence type="ECO:0000313" key="5">
    <source>
        <dbReference type="Proteomes" id="UP000183810"/>
    </source>
</evidence>
<protein>
    <submittedName>
        <fullName evidence="4">GNAT family N-acetyltransferase</fullName>
    </submittedName>
</protein>
<evidence type="ECO:0000313" key="4">
    <source>
        <dbReference type="EMBL" id="APE33730.1"/>
    </source>
</evidence>
<evidence type="ECO:0000256" key="1">
    <source>
        <dbReference type="ARBA" id="ARBA00022679"/>
    </source>
</evidence>
<evidence type="ECO:0000259" key="3">
    <source>
        <dbReference type="PROSITE" id="PS51186"/>
    </source>
</evidence>
<dbReference type="Pfam" id="PF00583">
    <property type="entry name" value="Acetyltransf_1"/>
    <property type="match status" value="1"/>
</dbReference>
<dbReference type="CDD" id="cd04301">
    <property type="entry name" value="NAT_SF"/>
    <property type="match status" value="1"/>
</dbReference>
<dbReference type="AlphaFoldDB" id="A0A1J0VNZ1"/>
<dbReference type="RefSeq" id="WP_071926913.1">
    <property type="nucleotide sequence ID" value="NZ_CP018082.1"/>
</dbReference>
<dbReference type="OrthoDB" id="70840at2"/>
<dbReference type="EMBL" id="CP018082">
    <property type="protein sequence ID" value="APE33730.1"/>
    <property type="molecule type" value="Genomic_DNA"/>
</dbReference>
<dbReference type="Proteomes" id="UP000183810">
    <property type="component" value="Chromosome"/>
</dbReference>
<proteinExistence type="predicted"/>
<dbReference type="PANTHER" id="PTHR43877:SF2">
    <property type="entry name" value="AMINOALKYLPHOSPHONATE N-ACETYLTRANSFERASE-RELATED"/>
    <property type="match status" value="1"/>
</dbReference>
<feature type="domain" description="N-acetyltransferase" evidence="3">
    <location>
        <begin position="13"/>
        <end position="164"/>
    </location>
</feature>
<accession>A0A1J0VNZ1</accession>
<name>A0A1J0VNZ1_9NOCA</name>
<dbReference type="InterPro" id="IPR000182">
    <property type="entry name" value="GNAT_dom"/>
</dbReference>
<sequence>MAGSTTRPTTHPVRVRAVDWDHPDAETLRAEMAAEIGPRYAHLDFAGLGGDPHAVDTETVHRTFVAYGAAEPAGHAALRWNDGELELKRMFVRLSYRGSGAATALLRAAEDAVRVAGLPRMVLQTGHLQPDAVRFYERSGYQRIPLFAPYHLLPKSNCFARNLG</sequence>
<dbReference type="GO" id="GO:0016747">
    <property type="term" value="F:acyltransferase activity, transferring groups other than amino-acyl groups"/>
    <property type="evidence" value="ECO:0007669"/>
    <property type="project" value="InterPro"/>
</dbReference>
<keyword evidence="2" id="KW-0012">Acyltransferase</keyword>